<accession>A0ABT3HKH5</accession>
<protein>
    <recommendedName>
        <fullName evidence="3">Lysozyme inhibitor LprI N-terminal domain-containing protein</fullName>
    </recommendedName>
</protein>
<reference evidence="1" key="1">
    <citation type="submission" date="2022-10" db="EMBL/GenBank/DDBJ databases">
        <title>Chryseobacterium babae sp. nov. isolated from the gut of the beetle Oryctes rhinoceros, and Chryseobacterium kimseyorum sp. nov., isolated from a stick insect rearing cage.</title>
        <authorList>
            <person name="Shelomi M."/>
            <person name="Han C.-J."/>
            <person name="Chen W.-M."/>
            <person name="Chen H.-K."/>
            <person name="Liaw S.-J."/>
            <person name="Muhle E."/>
            <person name="Clermont D."/>
        </authorList>
    </citation>
    <scope>NUCLEOTIDE SEQUENCE</scope>
    <source>
        <strain evidence="1">WLa1L2M3</strain>
    </source>
</reference>
<evidence type="ECO:0008006" key="3">
    <source>
        <dbReference type="Google" id="ProtNLM"/>
    </source>
</evidence>
<comment type="caution">
    <text evidence="1">The sequence shown here is derived from an EMBL/GenBank/DDBJ whole genome shotgun (WGS) entry which is preliminary data.</text>
</comment>
<dbReference type="RefSeq" id="WP_264742238.1">
    <property type="nucleotide sequence ID" value="NZ_JAPDHV010000001.1"/>
</dbReference>
<keyword evidence="2" id="KW-1185">Reference proteome</keyword>
<evidence type="ECO:0000313" key="1">
    <source>
        <dbReference type="EMBL" id="MCW3160290.1"/>
    </source>
</evidence>
<name>A0ABT3HKH5_9FLAO</name>
<dbReference type="EMBL" id="JAPDHV010000001">
    <property type="protein sequence ID" value="MCW3160290.1"/>
    <property type="molecule type" value="Genomic_DNA"/>
</dbReference>
<proteinExistence type="predicted"/>
<dbReference type="PROSITE" id="PS51257">
    <property type="entry name" value="PROKAR_LIPOPROTEIN"/>
    <property type="match status" value="1"/>
</dbReference>
<evidence type="ECO:0000313" key="2">
    <source>
        <dbReference type="Proteomes" id="UP001163719"/>
    </source>
</evidence>
<sequence>MRTLILLFSLIIILSCKKETQSQEKNSKDSLAVSEIAKDSIKNEEVKQETFSFVTELCDNKGYFDANKYSKEELEGTYKLWFTMSGTLLDTPSVFNLKDLQEVRTEKDKILAKLDKDFSEKKRMIESLNVVKDTYWQNVKAQKLQELNDEYEFRKTQIQAFTDPSILLNHKLSKGCENFAKALNSDESQMFAEWRKLREAMSKKNGNPERIMNEFEEHLNSPDKRDYAIADLLTFGWGNCVNAHLRKVEHDEEMYNRFNSLFIKIDSECDEP</sequence>
<dbReference type="Proteomes" id="UP001163719">
    <property type="component" value="Unassembled WGS sequence"/>
</dbReference>
<organism evidence="1 2">
    <name type="scientific">Chryseobacterium oryctis</name>
    <dbReference type="NCBI Taxonomy" id="2952618"/>
    <lineage>
        <taxon>Bacteria</taxon>
        <taxon>Pseudomonadati</taxon>
        <taxon>Bacteroidota</taxon>
        <taxon>Flavobacteriia</taxon>
        <taxon>Flavobacteriales</taxon>
        <taxon>Weeksellaceae</taxon>
        <taxon>Chryseobacterium group</taxon>
        <taxon>Chryseobacterium</taxon>
    </lineage>
</organism>
<gene>
    <name evidence="1" type="ORF">OH806_03300</name>
</gene>